<sequence>MRRSSSIHATLALASLLACTPGGSEQPTDGTTAGPGGSTATSAGSDGPTGGVPSTGGEPPTGTAETDDPTGGADPTGQDPTGGPKPDVGNDPTGGGDGLGPAEFDADELDAPSHGGTITFQQIGAPGWYPSRRDPAVGPCDAYQSDTCCLAQHEVAGDALTPWDEDLILTLRGPLQLKQFAVYQPGGGDQWTLASSWDERWPADGQGLAFKGNATESMGFHGTVGTECLVNVSTAAPFACGEGSVPFCPASDDTQYDGWAGSKLFVLLARMPNAEEVGEPCSDDMSGNWYDAPWIGLSLGELVRAGAFSNCQCYAKNPDEWYLGDGCGQFNVWEVVNDNNQYQNFGVFSTNFFGYAGYVGEGPCGAQCDVSQLGPEVDLIDKGENVEAAEGAVATPDQGPGAAFRRPIAGYRYFLILMDTASRTVQLAIVHPEQVPPALAPLLPALPGALPQAAIAAALGLRLPN</sequence>
<dbReference type="Pfam" id="PF10287">
    <property type="entry name" value="YJL171C_Tos1_C"/>
    <property type="match status" value="1"/>
</dbReference>
<keyword evidence="6" id="KW-1185">Reference proteome</keyword>
<dbReference type="EMBL" id="FOMX01000014">
    <property type="protein sequence ID" value="SFE46280.1"/>
    <property type="molecule type" value="Genomic_DNA"/>
</dbReference>
<name>A0A1I2ATQ6_9BACT</name>
<dbReference type="AlphaFoldDB" id="A0A1I2ATQ6"/>
<feature type="chain" id="PRO_5011715867" evidence="2">
    <location>
        <begin position="25"/>
        <end position="465"/>
    </location>
</feature>
<evidence type="ECO:0000256" key="2">
    <source>
        <dbReference type="SAM" id="SignalP"/>
    </source>
</evidence>
<evidence type="ECO:0000313" key="6">
    <source>
        <dbReference type="Proteomes" id="UP000199400"/>
    </source>
</evidence>
<keyword evidence="5" id="KW-0378">Hydrolase</keyword>
<dbReference type="OrthoDB" id="9147075at2"/>
<protein>
    <submittedName>
        <fullName evidence="5">Putative TOS1-like glycosyl hydrolase</fullName>
    </submittedName>
</protein>
<evidence type="ECO:0000259" key="4">
    <source>
        <dbReference type="Pfam" id="PF10290"/>
    </source>
</evidence>
<feature type="signal peptide" evidence="2">
    <location>
        <begin position="1"/>
        <end position="24"/>
    </location>
</feature>
<dbReference type="InterPro" id="IPR018807">
    <property type="entry name" value="YJL171C/Tos1_N"/>
</dbReference>
<feature type="compositionally biased region" description="Low complexity" evidence="1">
    <location>
        <begin position="27"/>
        <end position="46"/>
    </location>
</feature>
<accession>A0A1I2ATQ6</accession>
<keyword evidence="2" id="KW-0732">Signal</keyword>
<proteinExistence type="predicted"/>
<evidence type="ECO:0000256" key="1">
    <source>
        <dbReference type="SAM" id="MobiDB-lite"/>
    </source>
</evidence>
<organism evidence="5 6">
    <name type="scientific">Nannocystis exedens</name>
    <dbReference type="NCBI Taxonomy" id="54"/>
    <lineage>
        <taxon>Bacteria</taxon>
        <taxon>Pseudomonadati</taxon>
        <taxon>Myxococcota</taxon>
        <taxon>Polyangia</taxon>
        <taxon>Nannocystales</taxon>
        <taxon>Nannocystaceae</taxon>
        <taxon>Nannocystis</taxon>
    </lineage>
</organism>
<feature type="region of interest" description="Disordered" evidence="1">
    <location>
        <begin position="19"/>
        <end position="118"/>
    </location>
</feature>
<dbReference type="Proteomes" id="UP000199400">
    <property type="component" value="Unassembled WGS sequence"/>
</dbReference>
<evidence type="ECO:0000313" key="5">
    <source>
        <dbReference type="EMBL" id="SFE46280.1"/>
    </source>
</evidence>
<reference evidence="6" key="1">
    <citation type="submission" date="2016-10" db="EMBL/GenBank/DDBJ databases">
        <authorList>
            <person name="Varghese N."/>
            <person name="Submissions S."/>
        </authorList>
    </citation>
    <scope>NUCLEOTIDE SEQUENCE [LARGE SCALE GENOMIC DNA]</scope>
    <source>
        <strain evidence="6">ATCC 25963</strain>
    </source>
</reference>
<dbReference type="Pfam" id="PF10290">
    <property type="entry name" value="YJL171C_Tos1_N"/>
    <property type="match status" value="1"/>
</dbReference>
<dbReference type="GO" id="GO:0016787">
    <property type="term" value="F:hydrolase activity"/>
    <property type="evidence" value="ECO:0007669"/>
    <property type="project" value="UniProtKB-KW"/>
</dbReference>
<dbReference type="InterPro" id="IPR018805">
    <property type="entry name" value="YJL171C/Tos1_C"/>
</dbReference>
<dbReference type="STRING" id="54.SAMN02745121_04320"/>
<feature type="domain" description="Cell wall protein YJL171C/Tos1 N-terminal" evidence="4">
    <location>
        <begin position="118"/>
        <end position="185"/>
    </location>
</feature>
<dbReference type="PROSITE" id="PS51257">
    <property type="entry name" value="PROKAR_LIPOPROTEIN"/>
    <property type="match status" value="1"/>
</dbReference>
<feature type="domain" description="Cell wall protein YJL171C/Tos1 C-terminal" evidence="3">
    <location>
        <begin position="240"/>
        <end position="342"/>
    </location>
</feature>
<gene>
    <name evidence="5" type="ORF">SAMN02745121_04320</name>
</gene>
<evidence type="ECO:0000259" key="3">
    <source>
        <dbReference type="Pfam" id="PF10287"/>
    </source>
</evidence>
<dbReference type="RefSeq" id="WP_096331972.1">
    <property type="nucleotide sequence ID" value="NZ_FOMX01000014.1"/>
</dbReference>